<sequence length="307" mass="33642">MELSCLIKASLLSLVVMVTVLDVCVTSAALPAMKCSESNKKECGNAHSNAITGSNAEGGQNVGLPSSSGSKKAESSQGEQLPGQQGQDQGQGHSVQPLSRRSRDIGAADREMLLQARGFVSRVMDNMAAEGAEPATVGWNSPGISGDALLRSFEVQRILSELKNNQLVRRLLQWSTTHSKPKQTDKEDELDSEEEEQEEEQEEEEEEDSLYPDTSVTGHNSELSSGRRAKNTAQAPWAEQQTRAESDLMRMSAGRVLSGSRLVQKRNPSHVSVNNAMMAITNMVRAQQKQRLMKNRELIRQHMLIQG</sequence>
<evidence type="ECO:0008006" key="5">
    <source>
        <dbReference type="Google" id="ProtNLM"/>
    </source>
</evidence>
<evidence type="ECO:0000256" key="2">
    <source>
        <dbReference type="SAM" id="SignalP"/>
    </source>
</evidence>
<feature type="signal peptide" evidence="2">
    <location>
        <begin position="1"/>
        <end position="28"/>
    </location>
</feature>
<dbReference type="OrthoDB" id="10659356at2759"/>
<protein>
    <recommendedName>
        <fullName evidence="5">Corticotropin-releasing factor domain-containing protein</fullName>
    </recommendedName>
</protein>
<dbReference type="AlphaFoldDB" id="A0A3S0Z409"/>
<keyword evidence="2" id="KW-0732">Signal</keyword>
<gene>
    <name evidence="3" type="ORF">EGW08_022048</name>
</gene>
<feature type="chain" id="PRO_5018782390" description="Corticotropin-releasing factor domain-containing protein" evidence="2">
    <location>
        <begin position="29"/>
        <end position="307"/>
    </location>
</feature>
<dbReference type="Proteomes" id="UP000271974">
    <property type="component" value="Unassembled WGS sequence"/>
</dbReference>
<evidence type="ECO:0000313" key="3">
    <source>
        <dbReference type="EMBL" id="RUS70186.1"/>
    </source>
</evidence>
<accession>A0A3S0Z409</accession>
<feature type="compositionally biased region" description="Acidic residues" evidence="1">
    <location>
        <begin position="186"/>
        <end position="210"/>
    </location>
</feature>
<keyword evidence="4" id="KW-1185">Reference proteome</keyword>
<feature type="compositionally biased region" description="Low complexity" evidence="1">
    <location>
        <begin position="66"/>
        <end position="96"/>
    </location>
</feature>
<dbReference type="EMBL" id="RQTK01001469">
    <property type="protein sequence ID" value="RUS70186.1"/>
    <property type="molecule type" value="Genomic_DNA"/>
</dbReference>
<comment type="caution">
    <text evidence="3">The sequence shown here is derived from an EMBL/GenBank/DDBJ whole genome shotgun (WGS) entry which is preliminary data.</text>
</comment>
<feature type="region of interest" description="Disordered" evidence="1">
    <location>
        <begin position="51"/>
        <end position="101"/>
    </location>
</feature>
<feature type="region of interest" description="Disordered" evidence="1">
    <location>
        <begin position="177"/>
        <end position="247"/>
    </location>
</feature>
<name>A0A3S0Z409_ELYCH</name>
<evidence type="ECO:0000313" key="4">
    <source>
        <dbReference type="Proteomes" id="UP000271974"/>
    </source>
</evidence>
<feature type="compositionally biased region" description="Polar residues" evidence="1">
    <location>
        <begin position="212"/>
        <end position="224"/>
    </location>
</feature>
<proteinExistence type="predicted"/>
<reference evidence="3 4" key="1">
    <citation type="submission" date="2019-01" db="EMBL/GenBank/DDBJ databases">
        <title>A draft genome assembly of the solar-powered sea slug Elysia chlorotica.</title>
        <authorList>
            <person name="Cai H."/>
            <person name="Li Q."/>
            <person name="Fang X."/>
            <person name="Li J."/>
            <person name="Curtis N.E."/>
            <person name="Altenburger A."/>
            <person name="Shibata T."/>
            <person name="Feng M."/>
            <person name="Maeda T."/>
            <person name="Schwartz J.A."/>
            <person name="Shigenobu S."/>
            <person name="Lundholm N."/>
            <person name="Nishiyama T."/>
            <person name="Yang H."/>
            <person name="Hasebe M."/>
            <person name="Li S."/>
            <person name="Pierce S.K."/>
            <person name="Wang J."/>
        </authorList>
    </citation>
    <scope>NUCLEOTIDE SEQUENCE [LARGE SCALE GENOMIC DNA]</scope>
    <source>
        <strain evidence="3">EC2010</strain>
        <tissue evidence="3">Whole organism of an adult</tissue>
    </source>
</reference>
<evidence type="ECO:0000256" key="1">
    <source>
        <dbReference type="SAM" id="MobiDB-lite"/>
    </source>
</evidence>
<organism evidence="3 4">
    <name type="scientific">Elysia chlorotica</name>
    <name type="common">Eastern emerald elysia</name>
    <name type="synonym">Sea slug</name>
    <dbReference type="NCBI Taxonomy" id="188477"/>
    <lineage>
        <taxon>Eukaryota</taxon>
        <taxon>Metazoa</taxon>
        <taxon>Spiralia</taxon>
        <taxon>Lophotrochozoa</taxon>
        <taxon>Mollusca</taxon>
        <taxon>Gastropoda</taxon>
        <taxon>Heterobranchia</taxon>
        <taxon>Euthyneura</taxon>
        <taxon>Panpulmonata</taxon>
        <taxon>Sacoglossa</taxon>
        <taxon>Placobranchoidea</taxon>
        <taxon>Plakobranchidae</taxon>
        <taxon>Elysia</taxon>
    </lineage>
</organism>
<feature type="compositionally biased region" description="Polar residues" evidence="1">
    <location>
        <begin position="231"/>
        <end position="241"/>
    </location>
</feature>